<dbReference type="AlphaFoldDB" id="A0A4Y2C9T6"/>
<name>A0A4Y2C9T6_ARAVE</name>
<dbReference type="Proteomes" id="UP000499080">
    <property type="component" value="Unassembled WGS sequence"/>
</dbReference>
<dbReference type="EMBL" id="BGPR01000162">
    <property type="protein sequence ID" value="GBM00930.1"/>
    <property type="molecule type" value="Genomic_DNA"/>
</dbReference>
<gene>
    <name evidence="1" type="ORF">AVEN_151387_1</name>
</gene>
<evidence type="ECO:0000313" key="2">
    <source>
        <dbReference type="Proteomes" id="UP000499080"/>
    </source>
</evidence>
<accession>A0A4Y2C9T6</accession>
<evidence type="ECO:0000313" key="1">
    <source>
        <dbReference type="EMBL" id="GBM00930.1"/>
    </source>
</evidence>
<comment type="caution">
    <text evidence="1">The sequence shown here is derived from an EMBL/GenBank/DDBJ whole genome shotgun (WGS) entry which is preliminary data.</text>
</comment>
<reference evidence="1 2" key="1">
    <citation type="journal article" date="2019" name="Sci. Rep.">
        <title>Orb-weaving spider Araneus ventricosus genome elucidates the spidroin gene catalogue.</title>
        <authorList>
            <person name="Kono N."/>
            <person name="Nakamura H."/>
            <person name="Ohtoshi R."/>
            <person name="Moran D.A.P."/>
            <person name="Shinohara A."/>
            <person name="Yoshida Y."/>
            <person name="Fujiwara M."/>
            <person name="Mori M."/>
            <person name="Tomita M."/>
            <person name="Arakawa K."/>
        </authorList>
    </citation>
    <scope>NUCLEOTIDE SEQUENCE [LARGE SCALE GENOMIC DNA]</scope>
</reference>
<protein>
    <submittedName>
        <fullName evidence="1">Uncharacterized protein</fullName>
    </submittedName>
</protein>
<keyword evidence="2" id="KW-1185">Reference proteome</keyword>
<organism evidence="1 2">
    <name type="scientific">Araneus ventricosus</name>
    <name type="common">Orbweaver spider</name>
    <name type="synonym">Epeira ventricosa</name>
    <dbReference type="NCBI Taxonomy" id="182803"/>
    <lineage>
        <taxon>Eukaryota</taxon>
        <taxon>Metazoa</taxon>
        <taxon>Ecdysozoa</taxon>
        <taxon>Arthropoda</taxon>
        <taxon>Chelicerata</taxon>
        <taxon>Arachnida</taxon>
        <taxon>Araneae</taxon>
        <taxon>Araneomorphae</taxon>
        <taxon>Entelegynae</taxon>
        <taxon>Araneoidea</taxon>
        <taxon>Araneidae</taxon>
        <taxon>Araneus</taxon>
    </lineage>
</organism>
<proteinExistence type="predicted"/>
<sequence length="115" mass="13452">MTGRTTSRRSLRKDRPIMGDILCGSQQPYYYLRRLVIHITQNGSVTCWGFHTALGIRQKGELRISKSCIKNPVVRRKNNHGLGRKETKMQYISKIIELEHKRNHKKNFFANNDPN</sequence>